<evidence type="ECO:0000313" key="3">
    <source>
        <dbReference type="Proteomes" id="UP000784294"/>
    </source>
</evidence>
<reference evidence="2" key="1">
    <citation type="submission" date="2018-11" db="EMBL/GenBank/DDBJ databases">
        <authorList>
            <consortium name="Pathogen Informatics"/>
        </authorList>
    </citation>
    <scope>NUCLEOTIDE SEQUENCE</scope>
</reference>
<keyword evidence="1" id="KW-0472">Membrane</keyword>
<name>A0A448WYA6_9PLAT</name>
<evidence type="ECO:0000256" key="1">
    <source>
        <dbReference type="SAM" id="Phobius"/>
    </source>
</evidence>
<evidence type="ECO:0000313" key="2">
    <source>
        <dbReference type="EMBL" id="VEL23277.1"/>
    </source>
</evidence>
<comment type="caution">
    <text evidence="2">The sequence shown here is derived from an EMBL/GenBank/DDBJ whole genome shotgun (WGS) entry which is preliminary data.</text>
</comment>
<organism evidence="2 3">
    <name type="scientific">Protopolystoma xenopodis</name>
    <dbReference type="NCBI Taxonomy" id="117903"/>
    <lineage>
        <taxon>Eukaryota</taxon>
        <taxon>Metazoa</taxon>
        <taxon>Spiralia</taxon>
        <taxon>Lophotrochozoa</taxon>
        <taxon>Platyhelminthes</taxon>
        <taxon>Monogenea</taxon>
        <taxon>Polyopisthocotylea</taxon>
        <taxon>Polystomatidea</taxon>
        <taxon>Polystomatidae</taxon>
        <taxon>Protopolystoma</taxon>
    </lineage>
</organism>
<dbReference type="AlphaFoldDB" id="A0A448WYA6"/>
<sequence>MAPSAPHRVCRVPTASSTCDLSASTSGRLLLSLRPPRGCNWGNSDQHSLVGLSDSCDIYGSEYTRPSLSPVATWRYDDTSTRRHDSTRSAPLRSGPVCFLPLECRAGLFLRPSSDSLLRWHVDADGLRVDRCLVALLSSGLGHTALSAEPEHLHSDPNMALRRARTFCLPINRRFVCMCLTLSVCVSPRLNLIIACPSVVACCQLAVLMVRLVLVVLVADVFFVFYTLCTPPVGWIDLRPNQAD</sequence>
<proteinExistence type="predicted"/>
<accession>A0A448WYA6</accession>
<dbReference type="EMBL" id="CAAALY010061098">
    <property type="protein sequence ID" value="VEL23277.1"/>
    <property type="molecule type" value="Genomic_DNA"/>
</dbReference>
<dbReference type="Proteomes" id="UP000784294">
    <property type="component" value="Unassembled WGS sequence"/>
</dbReference>
<gene>
    <name evidence="2" type="ORF">PXEA_LOCUS16717</name>
</gene>
<keyword evidence="1" id="KW-1133">Transmembrane helix</keyword>
<protein>
    <submittedName>
        <fullName evidence="2">Uncharacterized protein</fullName>
    </submittedName>
</protein>
<keyword evidence="1" id="KW-0812">Transmembrane</keyword>
<feature type="transmembrane region" description="Helical" evidence="1">
    <location>
        <begin position="205"/>
        <end position="229"/>
    </location>
</feature>
<keyword evidence="3" id="KW-1185">Reference proteome</keyword>